<reference evidence="10" key="1">
    <citation type="submission" date="2020-07" db="EMBL/GenBank/DDBJ databases">
        <authorList>
            <person name="Nieuwenhuis M."/>
            <person name="Van De Peppel L.J.J."/>
        </authorList>
    </citation>
    <scope>NUCLEOTIDE SEQUENCE</scope>
    <source>
        <strain evidence="10">AP01</strain>
        <tissue evidence="10">Mycelium</tissue>
    </source>
</reference>
<dbReference type="Proteomes" id="UP000775547">
    <property type="component" value="Unassembled WGS sequence"/>
</dbReference>
<organism evidence="10 11">
    <name type="scientific">Asterophora parasitica</name>
    <dbReference type="NCBI Taxonomy" id="117018"/>
    <lineage>
        <taxon>Eukaryota</taxon>
        <taxon>Fungi</taxon>
        <taxon>Dikarya</taxon>
        <taxon>Basidiomycota</taxon>
        <taxon>Agaricomycotina</taxon>
        <taxon>Agaricomycetes</taxon>
        <taxon>Agaricomycetidae</taxon>
        <taxon>Agaricales</taxon>
        <taxon>Tricholomatineae</taxon>
        <taxon>Lyophyllaceae</taxon>
        <taxon>Asterophora</taxon>
    </lineage>
</organism>
<keyword evidence="8" id="KW-1133">Transmembrane helix</keyword>
<sequence length="454" mass="51031">MTHADSPSQRLFNNVTQDMQLPYSSLPEFERRFSCTPPTPFSIANGITAQLEAIIKGAQTARQICGGRGGLTREEEIAIAEDWETAHAEQARKWADDAFARIRDTVAKAKLSGALPPAKEKKPIFNHEYTPLLEKYFEYNAYPSAVDRAVLARKSMMTTRQIEVWFQNHRNRAKRDGKPLRKLTEDPLPLEISLKSLERKMPFFTIPEHERKPVSKPEPPRGDSSDSEDDSSIPITTLTWNPSASSILDPTGPSHAFPAAYPARCDYDPFPTRSGKFTFSAPVWYRKPAAPRRTFKAPIDINEFISDFEMKLHLRVPILKQRSKANRSWCAGQLCFSPFDCTCTSIPPASLPISQPMRPSDDAHPPATSQHDTVSPKGRSPTQAHSQKHQHPSFSWKPGGFRDFSSIALVVICITLIIVRVRHIVRSKTVFLFEQFVFIAERADNSCCTPLGTA</sequence>
<evidence type="ECO:0000256" key="8">
    <source>
        <dbReference type="SAM" id="Phobius"/>
    </source>
</evidence>
<comment type="subcellular location">
    <subcellularLocation>
        <location evidence="1 5 6">Nucleus</location>
    </subcellularLocation>
</comment>
<feature type="region of interest" description="Disordered" evidence="7">
    <location>
        <begin position="354"/>
        <end position="394"/>
    </location>
</feature>
<dbReference type="PANTHER" id="PTHR24340">
    <property type="entry name" value="HOMEOBOX PROTEIN NKX"/>
    <property type="match status" value="1"/>
</dbReference>
<evidence type="ECO:0000313" key="11">
    <source>
        <dbReference type="Proteomes" id="UP000775547"/>
    </source>
</evidence>
<evidence type="ECO:0000256" key="2">
    <source>
        <dbReference type="ARBA" id="ARBA00023125"/>
    </source>
</evidence>
<keyword evidence="11" id="KW-1185">Reference proteome</keyword>
<dbReference type="InterPro" id="IPR050394">
    <property type="entry name" value="Homeobox_NK-like"/>
</dbReference>
<feature type="transmembrane region" description="Helical" evidence="8">
    <location>
        <begin position="404"/>
        <end position="421"/>
    </location>
</feature>
<dbReference type="PROSITE" id="PS50071">
    <property type="entry name" value="HOMEOBOX_2"/>
    <property type="match status" value="1"/>
</dbReference>
<dbReference type="OrthoDB" id="6159439at2759"/>
<proteinExistence type="predicted"/>
<gene>
    <name evidence="10" type="ORF">DXG03_008509</name>
</gene>
<evidence type="ECO:0000256" key="7">
    <source>
        <dbReference type="SAM" id="MobiDB-lite"/>
    </source>
</evidence>
<feature type="DNA-binding region" description="Homeobox" evidence="5">
    <location>
        <begin position="118"/>
        <end position="177"/>
    </location>
</feature>
<keyword evidence="4 5" id="KW-0539">Nucleus</keyword>
<dbReference type="GO" id="GO:0000978">
    <property type="term" value="F:RNA polymerase II cis-regulatory region sequence-specific DNA binding"/>
    <property type="evidence" value="ECO:0007669"/>
    <property type="project" value="TreeGrafter"/>
</dbReference>
<keyword evidence="3 5" id="KW-0371">Homeobox</keyword>
<dbReference type="GO" id="GO:0005634">
    <property type="term" value="C:nucleus"/>
    <property type="evidence" value="ECO:0007669"/>
    <property type="project" value="UniProtKB-SubCell"/>
</dbReference>
<keyword evidence="8" id="KW-0812">Transmembrane</keyword>
<dbReference type="InterPro" id="IPR017970">
    <property type="entry name" value="Homeobox_CS"/>
</dbReference>
<evidence type="ECO:0000256" key="4">
    <source>
        <dbReference type="ARBA" id="ARBA00023242"/>
    </source>
</evidence>
<dbReference type="GO" id="GO:0030154">
    <property type="term" value="P:cell differentiation"/>
    <property type="evidence" value="ECO:0007669"/>
    <property type="project" value="TreeGrafter"/>
</dbReference>
<dbReference type="Pfam" id="PF00046">
    <property type="entry name" value="Homeodomain"/>
    <property type="match status" value="1"/>
</dbReference>
<keyword evidence="2 5" id="KW-0238">DNA-binding</keyword>
<dbReference type="EMBL" id="JABCKV010000007">
    <property type="protein sequence ID" value="KAG5647786.1"/>
    <property type="molecule type" value="Genomic_DNA"/>
</dbReference>
<dbReference type="CDD" id="cd00086">
    <property type="entry name" value="homeodomain"/>
    <property type="match status" value="1"/>
</dbReference>
<protein>
    <recommendedName>
        <fullName evidence="9">Homeobox domain-containing protein</fullName>
    </recommendedName>
</protein>
<evidence type="ECO:0000256" key="5">
    <source>
        <dbReference type="PROSITE-ProRule" id="PRU00108"/>
    </source>
</evidence>
<dbReference type="SUPFAM" id="SSF46689">
    <property type="entry name" value="Homeodomain-like"/>
    <property type="match status" value="1"/>
</dbReference>
<dbReference type="InterPro" id="IPR009057">
    <property type="entry name" value="Homeodomain-like_sf"/>
</dbReference>
<dbReference type="AlphaFoldDB" id="A0A9P7KD96"/>
<evidence type="ECO:0000259" key="9">
    <source>
        <dbReference type="PROSITE" id="PS50071"/>
    </source>
</evidence>
<feature type="domain" description="Homeobox" evidence="9">
    <location>
        <begin position="116"/>
        <end position="176"/>
    </location>
</feature>
<dbReference type="Gene3D" id="1.10.10.60">
    <property type="entry name" value="Homeodomain-like"/>
    <property type="match status" value="1"/>
</dbReference>
<dbReference type="SMART" id="SM00389">
    <property type="entry name" value="HOX"/>
    <property type="match status" value="1"/>
</dbReference>
<dbReference type="GO" id="GO:0000981">
    <property type="term" value="F:DNA-binding transcription factor activity, RNA polymerase II-specific"/>
    <property type="evidence" value="ECO:0007669"/>
    <property type="project" value="InterPro"/>
</dbReference>
<evidence type="ECO:0000256" key="6">
    <source>
        <dbReference type="RuleBase" id="RU000682"/>
    </source>
</evidence>
<accession>A0A9P7KD96</accession>
<keyword evidence="8" id="KW-0472">Membrane</keyword>
<evidence type="ECO:0000256" key="1">
    <source>
        <dbReference type="ARBA" id="ARBA00004123"/>
    </source>
</evidence>
<feature type="compositionally biased region" description="Basic and acidic residues" evidence="7">
    <location>
        <begin position="206"/>
        <end position="224"/>
    </location>
</feature>
<evidence type="ECO:0000256" key="3">
    <source>
        <dbReference type="ARBA" id="ARBA00023155"/>
    </source>
</evidence>
<feature type="region of interest" description="Disordered" evidence="7">
    <location>
        <begin position="206"/>
        <end position="235"/>
    </location>
</feature>
<dbReference type="PROSITE" id="PS00027">
    <property type="entry name" value="HOMEOBOX_1"/>
    <property type="match status" value="1"/>
</dbReference>
<reference evidence="10" key="2">
    <citation type="submission" date="2021-10" db="EMBL/GenBank/DDBJ databases">
        <title>Phylogenomics reveals ancestral predisposition of the termite-cultivated fungus Termitomyces towards a domesticated lifestyle.</title>
        <authorList>
            <person name="Auxier B."/>
            <person name="Grum-Grzhimaylo A."/>
            <person name="Cardenas M.E."/>
            <person name="Lodge J.D."/>
            <person name="Laessoe T."/>
            <person name="Pedersen O."/>
            <person name="Smith M.E."/>
            <person name="Kuyper T.W."/>
            <person name="Franco-Molano E.A."/>
            <person name="Baroni T.J."/>
            <person name="Aanen D.K."/>
        </authorList>
    </citation>
    <scope>NUCLEOTIDE SEQUENCE</scope>
    <source>
        <strain evidence="10">AP01</strain>
        <tissue evidence="10">Mycelium</tissue>
    </source>
</reference>
<name>A0A9P7KD96_9AGAR</name>
<dbReference type="InterPro" id="IPR001356">
    <property type="entry name" value="HD"/>
</dbReference>
<comment type="caution">
    <text evidence="10">The sequence shown here is derived from an EMBL/GenBank/DDBJ whole genome shotgun (WGS) entry which is preliminary data.</text>
</comment>
<evidence type="ECO:0000313" key="10">
    <source>
        <dbReference type="EMBL" id="KAG5647786.1"/>
    </source>
</evidence>